<evidence type="ECO:0000313" key="3">
    <source>
        <dbReference type="EMBL" id="MCX2848705.1"/>
    </source>
</evidence>
<dbReference type="RefSeq" id="WP_214519621.1">
    <property type="nucleotide sequence ID" value="NZ_CP104934.1"/>
</dbReference>
<keyword evidence="1" id="KW-0812">Transmembrane</keyword>
<name>A0ABT3S1I5_9MICO</name>
<feature type="transmembrane region" description="Helical" evidence="1">
    <location>
        <begin position="26"/>
        <end position="51"/>
    </location>
</feature>
<sequence>MVLSGSAFGEIDGPGGSGMPDLFGGWFGIAFGVVVALAILTTLTIAVLALYRGKRMADRGQNPLTMQEDIAYQAMQSRTFAPDKPLEQRLAELDDLHARGVISDEEHRSARAEALRGR</sequence>
<dbReference type="Proteomes" id="UP001207276">
    <property type="component" value="Unassembled WGS sequence"/>
</dbReference>
<gene>
    <name evidence="3" type="ORF">ORG12_08475</name>
</gene>
<feature type="domain" description="SHOCT" evidence="2">
    <location>
        <begin position="89"/>
        <end position="115"/>
    </location>
</feature>
<accession>A0ABT3S1I5</accession>
<evidence type="ECO:0000313" key="4">
    <source>
        <dbReference type="Proteomes" id="UP001207276"/>
    </source>
</evidence>
<evidence type="ECO:0000256" key="1">
    <source>
        <dbReference type="SAM" id="Phobius"/>
    </source>
</evidence>
<dbReference type="Pfam" id="PF09851">
    <property type="entry name" value="SHOCT"/>
    <property type="match status" value="1"/>
</dbReference>
<keyword evidence="1" id="KW-0472">Membrane</keyword>
<keyword evidence="1" id="KW-1133">Transmembrane helix</keyword>
<comment type="caution">
    <text evidence="3">The sequence shown here is derived from an EMBL/GenBank/DDBJ whole genome shotgun (WGS) entry which is preliminary data.</text>
</comment>
<keyword evidence="4" id="KW-1185">Reference proteome</keyword>
<dbReference type="InterPro" id="IPR018649">
    <property type="entry name" value="SHOCT"/>
</dbReference>
<evidence type="ECO:0000259" key="2">
    <source>
        <dbReference type="Pfam" id="PF09851"/>
    </source>
</evidence>
<organism evidence="3 4">
    <name type="scientific">Curtobacterium poinsettiae</name>
    <dbReference type="NCBI Taxonomy" id="159612"/>
    <lineage>
        <taxon>Bacteria</taxon>
        <taxon>Bacillati</taxon>
        <taxon>Actinomycetota</taxon>
        <taxon>Actinomycetes</taxon>
        <taxon>Micrococcales</taxon>
        <taxon>Microbacteriaceae</taxon>
        <taxon>Curtobacterium</taxon>
    </lineage>
</organism>
<dbReference type="GeneID" id="99622106"/>
<proteinExistence type="predicted"/>
<protein>
    <submittedName>
        <fullName evidence="3">SHOCT domain-containing protein</fullName>
    </submittedName>
</protein>
<reference evidence="3 4" key="1">
    <citation type="submission" date="2022-11" db="EMBL/GenBank/DDBJ databases">
        <title>Taxonomy of Curtobacterium flaccumfaciens.</title>
        <authorList>
            <person name="Osdaghi E."/>
            <person name="Taghavi S.M."/>
            <person name="Hamidizade M."/>
            <person name="Abachi H."/>
            <person name="Fazliarab A."/>
            <person name="Baeyen S."/>
            <person name="Portier P."/>
            <person name="Van Vaerenbergh J."/>
            <person name="Jacques M.-A."/>
        </authorList>
    </citation>
    <scope>NUCLEOTIDE SEQUENCE [LARGE SCALE GENOMIC DNA]</scope>
    <source>
        <strain evidence="3 4">LMG 3715</strain>
    </source>
</reference>
<dbReference type="EMBL" id="JAPJDE010000002">
    <property type="protein sequence ID" value="MCX2848705.1"/>
    <property type="molecule type" value="Genomic_DNA"/>
</dbReference>